<reference evidence="1" key="1">
    <citation type="journal article" date="2012" name="Science">
        <title>Fermentation, hydrogen, and sulfur metabolism in multiple uncultivated bacterial phyla.</title>
        <authorList>
            <person name="Wrighton K.C."/>
            <person name="Thomas B.C."/>
            <person name="Sharon I."/>
            <person name="Miller C.S."/>
            <person name="Castelle C.J."/>
            <person name="VerBerkmoes N.C."/>
            <person name="Wilkins M.J."/>
            <person name="Hettich R.L."/>
            <person name="Lipton M.S."/>
            <person name="Williams K.H."/>
            <person name="Long P.E."/>
            <person name="Banfield J.F."/>
        </authorList>
    </citation>
    <scope>NUCLEOTIDE SEQUENCE [LARGE SCALE GENOMIC DNA]</scope>
</reference>
<gene>
    <name evidence="1" type="ORF">ACD_3C00064G0001</name>
</gene>
<dbReference type="AlphaFoldDB" id="K2G2B9"/>
<organism evidence="1">
    <name type="scientific">uncultured bacterium</name>
    <name type="common">gcode 4</name>
    <dbReference type="NCBI Taxonomy" id="1234023"/>
    <lineage>
        <taxon>Bacteria</taxon>
        <taxon>environmental samples</taxon>
    </lineage>
</organism>
<dbReference type="EMBL" id="AMFJ01000338">
    <property type="protein sequence ID" value="EKE28402.1"/>
    <property type="molecule type" value="Genomic_DNA"/>
</dbReference>
<accession>K2G2B9</accession>
<comment type="caution">
    <text evidence="1">The sequence shown here is derived from an EMBL/GenBank/DDBJ whole genome shotgun (WGS) entry which is preliminary data.</text>
</comment>
<proteinExistence type="predicted"/>
<sequence>MTDSLRIIGADIYFENNLYYMYKKSYQLDPFIKLKDLLSLKHHLTHIIDNPKEWLTKELISYYQEEDISLKLHWIPIIIWRY</sequence>
<protein>
    <submittedName>
        <fullName evidence="1">Uncharacterized protein</fullName>
    </submittedName>
</protein>
<feature type="non-terminal residue" evidence="1">
    <location>
        <position position="82"/>
    </location>
</feature>
<name>K2G2B9_9BACT</name>
<evidence type="ECO:0000313" key="1">
    <source>
        <dbReference type="EMBL" id="EKE28402.1"/>
    </source>
</evidence>